<feature type="active site" description="Proton donor; for dehydratase activity" evidence="6">
    <location>
        <position position="1178"/>
    </location>
</feature>
<feature type="region of interest" description="N-terminal hotdog fold" evidence="6">
    <location>
        <begin position="997"/>
        <end position="1115"/>
    </location>
</feature>
<dbReference type="FunFam" id="3.40.47.10:FF:000019">
    <property type="entry name" value="Polyketide synthase type I"/>
    <property type="match status" value="1"/>
</dbReference>
<evidence type="ECO:0000256" key="3">
    <source>
        <dbReference type="ARBA" id="ARBA00022679"/>
    </source>
</evidence>
<evidence type="ECO:0000256" key="6">
    <source>
        <dbReference type="PROSITE-ProRule" id="PRU01363"/>
    </source>
</evidence>
<keyword evidence="11" id="KW-0012">Acyltransferase</keyword>
<dbReference type="SUPFAM" id="SSF52151">
    <property type="entry name" value="FabD/lysophospholipase-like"/>
    <property type="match status" value="1"/>
</dbReference>
<dbReference type="InterPro" id="IPR036736">
    <property type="entry name" value="ACP-like_sf"/>
</dbReference>
<keyword evidence="4" id="KW-0521">NADP</keyword>
<dbReference type="InterPro" id="IPR014030">
    <property type="entry name" value="Ketoacyl_synth_N"/>
</dbReference>
<dbReference type="GO" id="GO:0006633">
    <property type="term" value="P:fatty acid biosynthetic process"/>
    <property type="evidence" value="ECO:0007669"/>
    <property type="project" value="InterPro"/>
</dbReference>
<dbReference type="SUPFAM" id="SSF47336">
    <property type="entry name" value="ACP-like"/>
    <property type="match status" value="2"/>
</dbReference>
<dbReference type="PROSITE" id="PS52019">
    <property type="entry name" value="PKS_MFAS_DH"/>
    <property type="match status" value="1"/>
</dbReference>
<keyword evidence="3 11" id="KW-0808">Transferase</keyword>
<dbReference type="PANTHER" id="PTHR43775:SF37">
    <property type="entry name" value="SI:DKEY-61P9.11"/>
    <property type="match status" value="1"/>
</dbReference>
<dbReference type="SUPFAM" id="SSF51735">
    <property type="entry name" value="NAD(P)-binding Rossmann-fold domains"/>
    <property type="match status" value="2"/>
</dbReference>
<dbReference type="SUPFAM" id="SSF55048">
    <property type="entry name" value="Probable ACP-binding domain of malonyl-CoA ACP transacylase"/>
    <property type="match status" value="1"/>
</dbReference>
<name>A0A4R5X695_9MYCO</name>
<dbReference type="SMART" id="SM00823">
    <property type="entry name" value="PKS_PP"/>
    <property type="match status" value="2"/>
</dbReference>
<accession>A0A4R5X695</accession>
<dbReference type="SUPFAM" id="SSF53901">
    <property type="entry name" value="Thiolase-like"/>
    <property type="match status" value="1"/>
</dbReference>
<dbReference type="RefSeq" id="WP_133414015.1">
    <property type="nucleotide sequence ID" value="NZ_SDLP01000004.1"/>
</dbReference>
<keyword evidence="5" id="KW-0511">Multifunctional enzyme</keyword>
<dbReference type="Pfam" id="PF00109">
    <property type="entry name" value="ketoacyl-synt"/>
    <property type="match status" value="1"/>
</dbReference>
<dbReference type="Pfam" id="PF08659">
    <property type="entry name" value="KR"/>
    <property type="match status" value="1"/>
</dbReference>
<dbReference type="FunFam" id="3.30.70.250:FF:000003">
    <property type="entry name" value="Polyketide beta-ketoacyl synthase Pks3"/>
    <property type="match status" value="1"/>
</dbReference>
<dbReference type="Pfam" id="PF16197">
    <property type="entry name" value="KAsynt_C_assoc"/>
    <property type="match status" value="1"/>
</dbReference>
<feature type="domain" description="Carrier" evidence="8">
    <location>
        <begin position="1"/>
        <end position="82"/>
    </location>
</feature>
<evidence type="ECO:0000256" key="7">
    <source>
        <dbReference type="SAM" id="MobiDB-lite"/>
    </source>
</evidence>
<feature type="compositionally biased region" description="Acidic residues" evidence="7">
    <location>
        <begin position="1809"/>
        <end position="1822"/>
    </location>
</feature>
<dbReference type="Pfam" id="PF21089">
    <property type="entry name" value="PKS_DH_N"/>
    <property type="match status" value="1"/>
</dbReference>
<dbReference type="PROSITE" id="PS50075">
    <property type="entry name" value="CARRIER"/>
    <property type="match status" value="2"/>
</dbReference>
<dbReference type="SMART" id="SM00826">
    <property type="entry name" value="PKS_DH"/>
    <property type="match status" value="1"/>
</dbReference>
<dbReference type="Gene3D" id="3.40.366.10">
    <property type="entry name" value="Malonyl-Coenzyme A Acyl Carrier Protein, domain 2"/>
    <property type="match status" value="1"/>
</dbReference>
<dbReference type="InterPro" id="IPR013968">
    <property type="entry name" value="PKS_KR"/>
</dbReference>
<dbReference type="Gene3D" id="3.10.129.110">
    <property type="entry name" value="Polyketide synthase dehydratase"/>
    <property type="match status" value="1"/>
</dbReference>
<evidence type="ECO:0000256" key="2">
    <source>
        <dbReference type="ARBA" id="ARBA00022553"/>
    </source>
</evidence>
<dbReference type="InterPro" id="IPR009081">
    <property type="entry name" value="PP-bd_ACP"/>
</dbReference>
<feature type="domain" description="Ketosynthase family 3 (KS3)" evidence="9">
    <location>
        <begin position="105"/>
        <end position="536"/>
    </location>
</feature>
<dbReference type="GO" id="GO:0004315">
    <property type="term" value="F:3-oxoacyl-[acyl-carrier-protein] synthase activity"/>
    <property type="evidence" value="ECO:0007669"/>
    <property type="project" value="InterPro"/>
</dbReference>
<dbReference type="InterPro" id="IPR016039">
    <property type="entry name" value="Thiolase-like"/>
</dbReference>
<evidence type="ECO:0000256" key="4">
    <source>
        <dbReference type="ARBA" id="ARBA00022857"/>
    </source>
</evidence>
<dbReference type="GO" id="GO:0031177">
    <property type="term" value="F:phosphopantetheine binding"/>
    <property type="evidence" value="ECO:0007669"/>
    <property type="project" value="InterPro"/>
</dbReference>
<evidence type="ECO:0000256" key="5">
    <source>
        <dbReference type="ARBA" id="ARBA00023268"/>
    </source>
</evidence>
<dbReference type="InterPro" id="IPR014031">
    <property type="entry name" value="Ketoacyl_synth_C"/>
</dbReference>
<dbReference type="InterPro" id="IPR020806">
    <property type="entry name" value="PKS_PP-bd"/>
</dbReference>
<proteinExistence type="predicted"/>
<evidence type="ECO:0000259" key="10">
    <source>
        <dbReference type="PROSITE" id="PS52019"/>
    </source>
</evidence>
<dbReference type="InterPro" id="IPR049552">
    <property type="entry name" value="PKS_DH_N"/>
</dbReference>
<dbReference type="InterPro" id="IPR001227">
    <property type="entry name" value="Ac_transferase_dom_sf"/>
</dbReference>
<dbReference type="Gene3D" id="3.40.47.10">
    <property type="match status" value="1"/>
</dbReference>
<dbReference type="InterPro" id="IPR036291">
    <property type="entry name" value="NAD(P)-bd_dom_sf"/>
</dbReference>
<feature type="compositionally biased region" description="Low complexity" evidence="7">
    <location>
        <begin position="1823"/>
        <end position="1833"/>
    </location>
</feature>
<dbReference type="InterPro" id="IPR018201">
    <property type="entry name" value="Ketoacyl_synth_AS"/>
</dbReference>
<organism evidence="11 12">
    <name type="scientific">Mycolicibacterium obuense</name>
    <dbReference type="NCBI Taxonomy" id="1807"/>
    <lineage>
        <taxon>Bacteria</taxon>
        <taxon>Bacillati</taxon>
        <taxon>Actinomycetota</taxon>
        <taxon>Actinomycetes</taxon>
        <taxon>Mycobacteriales</taxon>
        <taxon>Mycobacteriaceae</taxon>
        <taxon>Mycolicibacterium</taxon>
    </lineage>
</organism>
<dbReference type="InterPro" id="IPR016035">
    <property type="entry name" value="Acyl_Trfase/lysoPLipase"/>
</dbReference>
<dbReference type="Pfam" id="PF00698">
    <property type="entry name" value="Acyl_transf_1"/>
    <property type="match status" value="1"/>
</dbReference>
<dbReference type="Pfam" id="PF02801">
    <property type="entry name" value="Ketoacyl-synt_C"/>
    <property type="match status" value="1"/>
</dbReference>
<dbReference type="SMART" id="SM00827">
    <property type="entry name" value="PKS_AT"/>
    <property type="match status" value="1"/>
</dbReference>
<feature type="active site" description="Proton acceptor; for dehydratase activity" evidence="6">
    <location>
        <position position="1030"/>
    </location>
</feature>
<evidence type="ECO:0000313" key="12">
    <source>
        <dbReference type="Proteomes" id="UP000294952"/>
    </source>
</evidence>
<dbReference type="InterPro" id="IPR042104">
    <property type="entry name" value="PKS_dehydratase_sf"/>
</dbReference>
<evidence type="ECO:0000313" key="11">
    <source>
        <dbReference type="EMBL" id="TDL07304.1"/>
    </source>
</evidence>
<feature type="region of interest" description="Disordered" evidence="7">
    <location>
        <begin position="949"/>
        <end position="971"/>
    </location>
</feature>
<dbReference type="Pfam" id="PF00550">
    <property type="entry name" value="PP-binding"/>
    <property type="match status" value="2"/>
</dbReference>
<dbReference type="Gene3D" id="3.40.50.720">
    <property type="entry name" value="NAD(P)-binding Rossmann-like Domain"/>
    <property type="match status" value="1"/>
</dbReference>
<reference evidence="11 12" key="1">
    <citation type="submission" date="2019-01" db="EMBL/GenBank/DDBJ databases">
        <title>High-quality-draft genome sequences of five non-tuberculosis mycobacteriaceae isolated from a nosocomial environment.</title>
        <authorList>
            <person name="Tiago I."/>
            <person name="Alarico S."/>
            <person name="Pereira S.G."/>
            <person name="Coelho C."/>
            <person name="Maranha A."/>
            <person name="Empadinhas N."/>
        </authorList>
    </citation>
    <scope>NUCLEOTIDE SEQUENCE [LARGE SCALE GENOMIC DNA]</scope>
    <source>
        <strain evidence="11 12">22DIII</strain>
    </source>
</reference>
<evidence type="ECO:0000256" key="1">
    <source>
        <dbReference type="ARBA" id="ARBA00022450"/>
    </source>
</evidence>
<dbReference type="InterPro" id="IPR020807">
    <property type="entry name" value="PKS_DH"/>
</dbReference>
<feature type="region of interest" description="Disordered" evidence="7">
    <location>
        <begin position="1809"/>
        <end position="1833"/>
    </location>
</feature>
<dbReference type="Gene3D" id="3.30.70.250">
    <property type="entry name" value="Malonyl-CoA ACP transacylase, ACP-binding"/>
    <property type="match status" value="1"/>
</dbReference>
<dbReference type="InterPro" id="IPR050091">
    <property type="entry name" value="PKS_NRPS_Biosynth_Enz"/>
</dbReference>
<dbReference type="InterPro" id="IPR057326">
    <property type="entry name" value="KR_dom"/>
</dbReference>
<dbReference type="CDD" id="cd05274">
    <property type="entry name" value="KR_FAS_SDR_x"/>
    <property type="match status" value="1"/>
</dbReference>
<protein>
    <submittedName>
        <fullName evidence="11">Acyltransferase domain-containing protein</fullName>
    </submittedName>
</protein>
<feature type="region of interest" description="Disordered" evidence="7">
    <location>
        <begin position="985"/>
        <end position="1006"/>
    </location>
</feature>
<feature type="domain" description="Carrier" evidence="8">
    <location>
        <begin position="1728"/>
        <end position="1802"/>
    </location>
</feature>
<feature type="domain" description="PKS/mFAS DH" evidence="10">
    <location>
        <begin position="997"/>
        <end position="1258"/>
    </location>
</feature>
<dbReference type="InterPro" id="IPR014043">
    <property type="entry name" value="Acyl_transferase_dom"/>
</dbReference>
<dbReference type="InterPro" id="IPR032821">
    <property type="entry name" value="PKS_assoc"/>
</dbReference>
<dbReference type="CDD" id="cd00833">
    <property type="entry name" value="PKS"/>
    <property type="match status" value="1"/>
</dbReference>
<dbReference type="GO" id="GO:0004312">
    <property type="term" value="F:fatty acid synthase activity"/>
    <property type="evidence" value="ECO:0007669"/>
    <property type="project" value="TreeGrafter"/>
</dbReference>
<sequence>MTSAFDEDALRHWLVDYLVTNIGCSPDEIDLDAPLNDLAVGSSDAVVLTGELSELLGRTVSPVEFWQYPTINALAKFLTGGEVDPFDGAAGAMAAVRDSGRADHDDAIAVIGLGLRLPGGAEADGNIEGPEQFWEFLTEGRSAVREVPADRWESFRIDSPEAAAALAGTTRWGSFLRDVDAFDAEFFEISPSEADKMDPQQRLLLEVTHEALEHAGIPAHSLRHTQTGVFAAACLGEYGYLSTTDLGDVDSWSGTGGALSIIANRVSYYFDLRGPSMTIDTACSSSLVTIHLACQSLRAGDSDVALAAGVNMVLSPAVTRSFDQLEAMSKTGQCHAFDASADGFVRGEGAGVAVLKRLSDAQRDGDRVLAVIRGSAVNQDGRSNGLMAPNPAAQMAVLRSAYAAAGVEPREVDYVEAHGTGTLLGDPIEARALGTVLGKGRPAERPLLLGAVKSNLGHLEAAAGIAGFAKAVLSLQHNVIPANLGYRTPNPHIPFENLRLRVVAEPTDWAPGARPRRAGISSFGFGGTNAHVVIEEAPRAAASPASETASEPDPAVSTLVVTGRTPDRVAAQAGMLADWMAGVGAETSLAEVAHALNHHRSHHNKFATVAARDHAQAIAGLQALATGQSAPGVVGPHVGACTPGRVFVYSGQGSQWAGMGRQLLADEPAFAAAVAEIEPVFVEKVGFSLHEVIAEGRAVSGDAEVQPVLMGLQLALTELWRSYGVHPDAVIGHSMGEVTAAVVAGALSLADGLTVIAARSSIMSRLAGQGAVALVELDPDAAEALIADHPSVEIAGLVSPRQTVVAGLPDEVDAVIAAVGAQDRFARRVNMEVASHTALMDPVLPDLREAFAVITPRTPSIPFLSTVVDAEEPTLDADYWVANVRRPVQFSRAIEAAAQEIGTFVEISPNPILTYAIADTLTTGHHHALGTLVRDGDDAVSFHTALNATHTTHPPETEHPAHPGGARVALPTTPWHRTRHWAIRKPSSSGATAPRPGTVLGGHTAVAGPQPGHLWQARLTPQARPYPAAHRFAGVEIVPLSVLLHTLALAAEQAGAATLADVRFEFPIALDSPRVVQVYADADVVTISSATGDDTRAGGWVRHVSARIHREPIGPAEPADSDVAGYDPTALAELHHAWGIDGLAYPWTVSGHAQAHGEARTEVTFADAPEAPLAAALDAAVNLGRLVDASTPGLLVPAAIEYVLVGVAHVGRGTVVTRHRARTGDDLVIDLSVESEGGAVVADLRGILYTAVDVDEAAPAAEPRRIAHRLDWQPVTTESAGTDTGPVAVVGSGTLAAALRQAVGSDTHSGTDVAQARTVVFVADSDGPSAQETAVRLTTEVGQLVAELADREPRNPATLWLVTHGVFESATESALRQSPLWGLAGVIGAEQPQLWGGLIDMPDADIDASALTGLLSSPVKSVAVWRDGALLTPTLAEIAEKPTREPLHCRPDAAYLITGGMGVLGLLMADWLADRGARRIVLAGRTALPPRREWAIQTDTVAETEVRHKIDAIRALERRGVSVDTVAVDIADRDAVAAVLDRRDADGAPPIRGVIHAAGMTEAQLLTELEPERVHRTVWPKIAGAQVLADLFPPQALDFLYLAASAGAVFGVPGQGAYAAGNAYLDALARARHAQGDNTVSLDWVAWRGLGFGSEAQVVVSELERVGSRPVAAGEAFAAWDHVTRFDIDQVVMAPMDSAQDAAAVTGDHRPAAPTRNWAALDRDELLAELRDGLRGILATELRLPESDVLTDRPFAEMGLNSVMAMSIRREIERLVGLELSATMLFNHPTIDSFAGYLAQHLNPDAVAEDAAADDDDDEDSLLDSLFDSVESN</sequence>
<dbReference type="InterPro" id="IPR016036">
    <property type="entry name" value="Malonyl_transacylase_ACP-bd"/>
</dbReference>
<dbReference type="EMBL" id="SDLP01000004">
    <property type="protein sequence ID" value="TDL07304.1"/>
    <property type="molecule type" value="Genomic_DNA"/>
</dbReference>
<comment type="caution">
    <text evidence="11">The sequence shown here is derived from an EMBL/GenBank/DDBJ whole genome shotgun (WGS) entry which is preliminary data.</text>
</comment>
<evidence type="ECO:0000259" key="8">
    <source>
        <dbReference type="PROSITE" id="PS50075"/>
    </source>
</evidence>
<dbReference type="InterPro" id="IPR020841">
    <property type="entry name" value="PKS_Beta-ketoAc_synthase_dom"/>
</dbReference>
<dbReference type="PROSITE" id="PS00606">
    <property type="entry name" value="KS3_1"/>
    <property type="match status" value="1"/>
</dbReference>
<dbReference type="Proteomes" id="UP000294952">
    <property type="component" value="Unassembled WGS sequence"/>
</dbReference>
<keyword evidence="2" id="KW-0597">Phosphoprotein</keyword>
<dbReference type="PROSITE" id="PS52004">
    <property type="entry name" value="KS3_2"/>
    <property type="match status" value="1"/>
</dbReference>
<dbReference type="PANTHER" id="PTHR43775">
    <property type="entry name" value="FATTY ACID SYNTHASE"/>
    <property type="match status" value="1"/>
</dbReference>
<dbReference type="SMART" id="SM01294">
    <property type="entry name" value="PKS_PP_betabranch"/>
    <property type="match status" value="1"/>
</dbReference>
<dbReference type="Gene3D" id="1.10.1200.10">
    <property type="entry name" value="ACP-like"/>
    <property type="match status" value="2"/>
</dbReference>
<gene>
    <name evidence="11" type="ORF">EUA04_15335</name>
</gene>
<dbReference type="SMART" id="SM00825">
    <property type="entry name" value="PKS_KS"/>
    <property type="match status" value="1"/>
</dbReference>
<dbReference type="SMART" id="SM00822">
    <property type="entry name" value="PKS_KR"/>
    <property type="match status" value="1"/>
</dbReference>
<keyword evidence="1" id="KW-0596">Phosphopantetheine</keyword>
<feature type="region of interest" description="C-terminal hotdog fold" evidence="6">
    <location>
        <begin position="1126"/>
        <end position="1258"/>
    </location>
</feature>
<evidence type="ECO:0000259" key="9">
    <source>
        <dbReference type="PROSITE" id="PS52004"/>
    </source>
</evidence>
<dbReference type="InterPro" id="IPR049900">
    <property type="entry name" value="PKS_mFAS_DH"/>
</dbReference>